<feature type="compositionally biased region" description="Basic residues" evidence="1">
    <location>
        <begin position="123"/>
        <end position="135"/>
    </location>
</feature>
<dbReference type="AlphaFoldDB" id="Q8H440"/>
<dbReference type="Gene3D" id="2.40.50.140">
    <property type="entry name" value="Nucleic acid-binding proteins"/>
    <property type="match status" value="1"/>
</dbReference>
<evidence type="ECO:0000256" key="1">
    <source>
        <dbReference type="SAM" id="MobiDB-lite"/>
    </source>
</evidence>
<name>Q8H440_ORYSJ</name>
<evidence type="ECO:0000313" key="4">
    <source>
        <dbReference type="EMBL" id="BAC21451.1"/>
    </source>
</evidence>
<feature type="transmembrane region" description="Helical" evidence="2">
    <location>
        <begin position="162"/>
        <end position="182"/>
    </location>
</feature>
<dbReference type="GO" id="GO:0003723">
    <property type="term" value="F:RNA binding"/>
    <property type="evidence" value="ECO:0007669"/>
    <property type="project" value="InterPro"/>
</dbReference>
<dbReference type="SUPFAM" id="SSF50249">
    <property type="entry name" value="Nucleic acid-binding proteins"/>
    <property type="match status" value="1"/>
</dbReference>
<dbReference type="GO" id="GO:0045901">
    <property type="term" value="P:positive regulation of translational elongation"/>
    <property type="evidence" value="ECO:0007669"/>
    <property type="project" value="InterPro"/>
</dbReference>
<dbReference type="GO" id="GO:0003746">
    <property type="term" value="F:translation elongation factor activity"/>
    <property type="evidence" value="ECO:0007669"/>
    <property type="project" value="InterPro"/>
</dbReference>
<dbReference type="EMBL" id="AP004303">
    <property type="protein sequence ID" value="BAC21451.1"/>
    <property type="molecule type" value="Genomic_DNA"/>
</dbReference>
<dbReference type="InterPro" id="IPR012340">
    <property type="entry name" value="NA-bd_OB-fold"/>
</dbReference>
<evidence type="ECO:0000313" key="5">
    <source>
        <dbReference type="Proteomes" id="UP000000763"/>
    </source>
</evidence>
<dbReference type="GO" id="GO:0043022">
    <property type="term" value="F:ribosome binding"/>
    <property type="evidence" value="ECO:0007669"/>
    <property type="project" value="InterPro"/>
</dbReference>
<dbReference type="InterPro" id="IPR020189">
    <property type="entry name" value="IF5A_C"/>
</dbReference>
<feature type="compositionally biased region" description="Basic and acidic residues" evidence="1">
    <location>
        <begin position="78"/>
        <end position="87"/>
    </location>
</feature>
<protein>
    <recommendedName>
        <fullName evidence="3">Translation initiation factor 5A C-terminal domain-containing protein</fullName>
    </recommendedName>
</protein>
<evidence type="ECO:0000256" key="2">
    <source>
        <dbReference type="SAM" id="Phobius"/>
    </source>
</evidence>
<gene>
    <name evidence="4" type="primary">P0407H12.129</name>
</gene>
<dbReference type="InterPro" id="IPR001884">
    <property type="entry name" value="IF5A-like"/>
</dbReference>
<dbReference type="Proteomes" id="UP000000763">
    <property type="component" value="Chromosome 7"/>
</dbReference>
<feature type="region of interest" description="Disordered" evidence="1">
    <location>
        <begin position="75"/>
        <end position="103"/>
    </location>
</feature>
<keyword evidence="2" id="KW-0472">Membrane</keyword>
<accession>Q8H440</accession>
<dbReference type="GO" id="GO:0045905">
    <property type="term" value="P:positive regulation of translational termination"/>
    <property type="evidence" value="ECO:0007669"/>
    <property type="project" value="InterPro"/>
</dbReference>
<dbReference type="Pfam" id="PF01287">
    <property type="entry name" value="eIF-5a"/>
    <property type="match status" value="1"/>
</dbReference>
<proteinExistence type="predicted"/>
<keyword evidence="2" id="KW-1133">Transmembrane helix</keyword>
<feature type="region of interest" description="Disordered" evidence="1">
    <location>
        <begin position="115"/>
        <end position="144"/>
    </location>
</feature>
<reference evidence="5" key="2">
    <citation type="journal article" date="2008" name="Nucleic Acids Res.">
        <title>The rice annotation project database (RAP-DB): 2008 update.</title>
        <authorList>
            <consortium name="The rice annotation project (RAP)"/>
        </authorList>
    </citation>
    <scope>GENOME REANNOTATION</scope>
    <source>
        <strain evidence="5">cv. Nipponbare</strain>
    </source>
</reference>
<dbReference type="PANTHER" id="PTHR11673">
    <property type="entry name" value="TRANSLATION INITIATION FACTOR 5A FAMILY MEMBER"/>
    <property type="match status" value="1"/>
</dbReference>
<evidence type="ECO:0000259" key="3">
    <source>
        <dbReference type="SMART" id="SM01376"/>
    </source>
</evidence>
<keyword evidence="2" id="KW-0812">Transmembrane</keyword>
<sequence length="256" mass="28698">MEAKRGKIIPAAQVTNFIRRNNVGFGTSIGRKGAPHTIPHGLHGLGRSSNLTLAREGLVGGWHVALRPNLPKPVAKTMEQERREAKSRTSALPGQRRLRRRVQGEDYLPKEDDFAMASSPLRGPRKPFRPIKPRGYRAGDRQTAHQGPMSPYNIMYPCKCPFLVILTTTVLPSVTLLPRILFIHPTTVMFHMNRTNYQLIDISEDGLFVSLLTESGNTKDDLGLPTETISWGRSRLDLVKARKEEEIYALKDIGTK</sequence>
<feature type="domain" description="Translation initiation factor 5A C-terminal" evidence="3">
    <location>
        <begin position="191"/>
        <end position="251"/>
    </location>
</feature>
<dbReference type="SMART" id="SM01376">
    <property type="entry name" value="eIF-5a"/>
    <property type="match status" value="1"/>
</dbReference>
<organism evidence="4 5">
    <name type="scientific">Oryza sativa subsp. japonica</name>
    <name type="common">Rice</name>
    <dbReference type="NCBI Taxonomy" id="39947"/>
    <lineage>
        <taxon>Eukaryota</taxon>
        <taxon>Viridiplantae</taxon>
        <taxon>Streptophyta</taxon>
        <taxon>Embryophyta</taxon>
        <taxon>Tracheophyta</taxon>
        <taxon>Spermatophyta</taxon>
        <taxon>Magnoliopsida</taxon>
        <taxon>Liliopsida</taxon>
        <taxon>Poales</taxon>
        <taxon>Poaceae</taxon>
        <taxon>BOP clade</taxon>
        <taxon>Oryzoideae</taxon>
        <taxon>Oryzeae</taxon>
        <taxon>Oryzinae</taxon>
        <taxon>Oryza</taxon>
        <taxon>Oryza sativa</taxon>
    </lineage>
</organism>
<reference evidence="5" key="1">
    <citation type="journal article" date="2005" name="Nature">
        <title>The map-based sequence of the rice genome.</title>
        <authorList>
            <consortium name="International rice genome sequencing project (IRGSP)"/>
            <person name="Matsumoto T."/>
            <person name="Wu J."/>
            <person name="Kanamori H."/>
            <person name="Katayose Y."/>
            <person name="Fujisawa M."/>
            <person name="Namiki N."/>
            <person name="Mizuno H."/>
            <person name="Yamamoto K."/>
            <person name="Antonio B.A."/>
            <person name="Baba T."/>
            <person name="Sakata K."/>
            <person name="Nagamura Y."/>
            <person name="Aoki H."/>
            <person name="Arikawa K."/>
            <person name="Arita K."/>
            <person name="Bito T."/>
            <person name="Chiden Y."/>
            <person name="Fujitsuka N."/>
            <person name="Fukunaka R."/>
            <person name="Hamada M."/>
            <person name="Harada C."/>
            <person name="Hayashi A."/>
            <person name="Hijishita S."/>
            <person name="Honda M."/>
            <person name="Hosokawa S."/>
            <person name="Ichikawa Y."/>
            <person name="Idonuma A."/>
            <person name="Iijima M."/>
            <person name="Ikeda M."/>
            <person name="Ikeno M."/>
            <person name="Ito K."/>
            <person name="Ito S."/>
            <person name="Ito T."/>
            <person name="Ito Y."/>
            <person name="Ito Y."/>
            <person name="Iwabuchi A."/>
            <person name="Kamiya K."/>
            <person name="Karasawa W."/>
            <person name="Kurita K."/>
            <person name="Katagiri S."/>
            <person name="Kikuta A."/>
            <person name="Kobayashi H."/>
            <person name="Kobayashi N."/>
            <person name="Machita K."/>
            <person name="Maehara T."/>
            <person name="Masukawa M."/>
            <person name="Mizubayashi T."/>
            <person name="Mukai Y."/>
            <person name="Nagasaki H."/>
            <person name="Nagata Y."/>
            <person name="Naito S."/>
            <person name="Nakashima M."/>
            <person name="Nakama Y."/>
            <person name="Nakamichi Y."/>
            <person name="Nakamura M."/>
            <person name="Meguro A."/>
            <person name="Negishi M."/>
            <person name="Ohta I."/>
            <person name="Ohta T."/>
            <person name="Okamoto M."/>
            <person name="Ono N."/>
            <person name="Saji S."/>
            <person name="Sakaguchi M."/>
            <person name="Sakai K."/>
            <person name="Shibata M."/>
            <person name="Shimokawa T."/>
            <person name="Song J."/>
            <person name="Takazaki Y."/>
            <person name="Terasawa K."/>
            <person name="Tsugane M."/>
            <person name="Tsuji K."/>
            <person name="Ueda S."/>
            <person name="Waki K."/>
            <person name="Yamagata H."/>
            <person name="Yamamoto M."/>
            <person name="Yamamoto S."/>
            <person name="Yamane H."/>
            <person name="Yoshiki S."/>
            <person name="Yoshihara R."/>
            <person name="Yukawa K."/>
            <person name="Zhong H."/>
            <person name="Yano M."/>
            <person name="Yuan Q."/>
            <person name="Ouyang S."/>
            <person name="Liu J."/>
            <person name="Jones K.M."/>
            <person name="Gansberger K."/>
            <person name="Moffat K."/>
            <person name="Hill J."/>
            <person name="Bera J."/>
            <person name="Fadrosh D."/>
            <person name="Jin S."/>
            <person name="Johri S."/>
            <person name="Kim M."/>
            <person name="Overton L."/>
            <person name="Reardon M."/>
            <person name="Tsitrin T."/>
            <person name="Vuong H."/>
            <person name="Weaver B."/>
            <person name="Ciecko A."/>
            <person name="Tallon L."/>
            <person name="Jackson J."/>
            <person name="Pai G."/>
            <person name="Aken S.V."/>
            <person name="Utterback T."/>
            <person name="Reidmuller S."/>
            <person name="Feldblyum T."/>
            <person name="Hsiao J."/>
            <person name="Zismann V."/>
            <person name="Iobst S."/>
            <person name="de Vazeille A.R."/>
            <person name="Buell C.R."/>
            <person name="Ying K."/>
            <person name="Li Y."/>
            <person name="Lu T."/>
            <person name="Huang Y."/>
            <person name="Zhao Q."/>
            <person name="Feng Q."/>
            <person name="Zhang L."/>
            <person name="Zhu J."/>
            <person name="Weng Q."/>
            <person name="Mu J."/>
            <person name="Lu Y."/>
            <person name="Fan D."/>
            <person name="Liu Y."/>
            <person name="Guan J."/>
            <person name="Zhang Y."/>
            <person name="Yu S."/>
            <person name="Liu X."/>
            <person name="Zhang Y."/>
            <person name="Hong G."/>
            <person name="Han B."/>
            <person name="Choisne N."/>
            <person name="Demange N."/>
            <person name="Orjeda G."/>
            <person name="Samain S."/>
            <person name="Cattolico L."/>
            <person name="Pelletier E."/>
            <person name="Couloux A."/>
            <person name="Segurens B."/>
            <person name="Wincker P."/>
            <person name="D'Hont A."/>
            <person name="Scarpelli C."/>
            <person name="Weissenbach J."/>
            <person name="Salanoubat M."/>
            <person name="Quetier F."/>
            <person name="Yu Y."/>
            <person name="Kim H.R."/>
            <person name="Rambo T."/>
            <person name="Currie J."/>
            <person name="Collura K."/>
            <person name="Luo M."/>
            <person name="Yang T."/>
            <person name="Ammiraju J.S.S."/>
            <person name="Engler F."/>
            <person name="Soderlund C."/>
            <person name="Wing R.A."/>
            <person name="Palmer L.E."/>
            <person name="de la Bastide M."/>
            <person name="Spiegel L."/>
            <person name="Nascimento L."/>
            <person name="Zutavern T."/>
            <person name="O'Shaughnessy A."/>
            <person name="Dike S."/>
            <person name="Dedhia N."/>
            <person name="Preston R."/>
            <person name="Balija V."/>
            <person name="McCombie W.R."/>
            <person name="Chow T."/>
            <person name="Chen H."/>
            <person name="Chung M."/>
            <person name="Chen C."/>
            <person name="Shaw J."/>
            <person name="Wu H."/>
            <person name="Hsiao K."/>
            <person name="Chao Y."/>
            <person name="Chu M."/>
            <person name="Cheng C."/>
            <person name="Hour A."/>
            <person name="Lee P."/>
            <person name="Lin S."/>
            <person name="Lin Y."/>
            <person name="Liou J."/>
            <person name="Liu S."/>
            <person name="Hsing Y."/>
            <person name="Raghuvanshi S."/>
            <person name="Mohanty A."/>
            <person name="Bharti A.K."/>
            <person name="Gaur A."/>
            <person name="Gupta V."/>
            <person name="Kumar D."/>
            <person name="Ravi V."/>
            <person name="Vij S."/>
            <person name="Kapur A."/>
            <person name="Khurana P."/>
            <person name="Khurana P."/>
            <person name="Khurana J.P."/>
            <person name="Tyagi A.K."/>
            <person name="Gaikwad K."/>
            <person name="Singh A."/>
            <person name="Dalal V."/>
            <person name="Srivastava S."/>
            <person name="Dixit A."/>
            <person name="Pal A.K."/>
            <person name="Ghazi I.A."/>
            <person name="Yadav M."/>
            <person name="Pandit A."/>
            <person name="Bhargava A."/>
            <person name="Sureshbabu K."/>
            <person name="Batra K."/>
            <person name="Sharma T.R."/>
            <person name="Mohapatra T."/>
            <person name="Singh N.K."/>
            <person name="Messing J."/>
            <person name="Nelson A.B."/>
            <person name="Fuks G."/>
            <person name="Kavchok S."/>
            <person name="Keizer G."/>
            <person name="Linton E."/>
            <person name="Llaca V."/>
            <person name="Song R."/>
            <person name="Tanyolac B."/>
            <person name="Young S."/>
            <person name="Ho-Il K."/>
            <person name="Hahn J.H."/>
            <person name="Sangsakoo G."/>
            <person name="Vanavichit A."/>
            <person name="de Mattos Luiz.A.T."/>
            <person name="Zimmer P.D."/>
            <person name="Malone G."/>
            <person name="Dellagostin O."/>
            <person name="de Oliveira A.C."/>
            <person name="Bevan M."/>
            <person name="Bancroft I."/>
            <person name="Minx P."/>
            <person name="Cordum H."/>
            <person name="Wilson R."/>
            <person name="Cheng Z."/>
            <person name="Jin W."/>
            <person name="Jiang J."/>
            <person name="Leong S.A."/>
            <person name="Iwama H."/>
            <person name="Gojobori T."/>
            <person name="Itoh T."/>
            <person name="Niimura Y."/>
            <person name="Fujii Y."/>
            <person name="Habara T."/>
            <person name="Sakai H."/>
            <person name="Sato Y."/>
            <person name="Wilson G."/>
            <person name="Kumar K."/>
            <person name="McCouch S."/>
            <person name="Juretic N."/>
            <person name="Hoen D."/>
            <person name="Wright S."/>
            <person name="Bruskiewich R."/>
            <person name="Bureau T."/>
            <person name="Miyao A."/>
            <person name="Hirochika H."/>
            <person name="Nishikawa T."/>
            <person name="Kadowaki K."/>
            <person name="Sugiura M."/>
            <person name="Burr B."/>
            <person name="Sasaki T."/>
        </authorList>
    </citation>
    <scope>NUCLEOTIDE SEQUENCE [LARGE SCALE GENOMIC DNA]</scope>
    <source>
        <strain evidence="5">cv. Nipponbare</strain>
    </source>
</reference>